<dbReference type="InterPro" id="IPR036291">
    <property type="entry name" value="NAD(P)-bd_dom_sf"/>
</dbReference>
<dbReference type="GO" id="GO:0051287">
    <property type="term" value="F:NAD binding"/>
    <property type="evidence" value="ECO:0007669"/>
    <property type="project" value="InterPro"/>
</dbReference>
<keyword evidence="3" id="KW-0520">NAD</keyword>
<proteinExistence type="inferred from homology"/>
<dbReference type="AlphaFoldDB" id="A0A1I3ZEJ3"/>
<evidence type="ECO:0000313" key="8">
    <source>
        <dbReference type="Proteomes" id="UP000199473"/>
    </source>
</evidence>
<gene>
    <name evidence="7" type="ORF">SAMN02745775_102453</name>
</gene>
<evidence type="ECO:0000259" key="6">
    <source>
        <dbReference type="Pfam" id="PF02826"/>
    </source>
</evidence>
<protein>
    <submittedName>
        <fullName evidence="7">D-3-phosphoglycerate dehydrogenase</fullName>
    </submittedName>
</protein>
<comment type="similarity">
    <text evidence="1 4">Belongs to the D-isomer specific 2-hydroxyacid dehydrogenase family.</text>
</comment>
<dbReference type="SUPFAM" id="SSF51735">
    <property type="entry name" value="NAD(P)-binding Rossmann-fold domains"/>
    <property type="match status" value="1"/>
</dbReference>
<reference evidence="7 8" key="1">
    <citation type="submission" date="2016-10" db="EMBL/GenBank/DDBJ databases">
        <authorList>
            <person name="de Groot N.N."/>
        </authorList>
    </citation>
    <scope>NUCLEOTIDE SEQUENCE [LARGE SCALE GENOMIC DNA]</scope>
    <source>
        <strain evidence="7 8">DSM 19981</strain>
    </source>
</reference>
<dbReference type="PROSITE" id="PS00670">
    <property type="entry name" value="D_2_HYDROXYACID_DH_2"/>
    <property type="match status" value="1"/>
</dbReference>
<dbReference type="Pfam" id="PF02826">
    <property type="entry name" value="2-Hacid_dh_C"/>
    <property type="match status" value="1"/>
</dbReference>
<dbReference type="Proteomes" id="UP000199473">
    <property type="component" value="Unassembled WGS sequence"/>
</dbReference>
<evidence type="ECO:0000313" key="7">
    <source>
        <dbReference type="EMBL" id="SFK42564.1"/>
    </source>
</evidence>
<dbReference type="RefSeq" id="WP_092958549.1">
    <property type="nucleotide sequence ID" value="NZ_FOSQ01000002.1"/>
</dbReference>
<accession>A0A1I3ZEJ3</accession>
<dbReference type="SUPFAM" id="SSF52283">
    <property type="entry name" value="Formate/glycerate dehydrogenase catalytic domain-like"/>
    <property type="match status" value="1"/>
</dbReference>
<dbReference type="InterPro" id="IPR050223">
    <property type="entry name" value="D-isomer_2-hydroxyacid_DH"/>
</dbReference>
<feature type="domain" description="D-isomer specific 2-hydroxyacid dehydrogenase NAD-binding" evidence="6">
    <location>
        <begin position="107"/>
        <end position="285"/>
    </location>
</feature>
<dbReference type="GO" id="GO:0016618">
    <property type="term" value="F:hydroxypyruvate reductase [NAD(P)H] activity"/>
    <property type="evidence" value="ECO:0007669"/>
    <property type="project" value="TreeGrafter"/>
</dbReference>
<evidence type="ECO:0000256" key="2">
    <source>
        <dbReference type="ARBA" id="ARBA00023002"/>
    </source>
</evidence>
<evidence type="ECO:0000256" key="1">
    <source>
        <dbReference type="ARBA" id="ARBA00005854"/>
    </source>
</evidence>
<dbReference type="GO" id="GO:0005829">
    <property type="term" value="C:cytosol"/>
    <property type="evidence" value="ECO:0007669"/>
    <property type="project" value="TreeGrafter"/>
</dbReference>
<name>A0A1I3ZEJ3_9PROT</name>
<dbReference type="PANTHER" id="PTHR10996:SF178">
    <property type="entry name" value="2-HYDROXYACID DEHYDROGENASE YGL185C-RELATED"/>
    <property type="match status" value="1"/>
</dbReference>
<dbReference type="Pfam" id="PF00389">
    <property type="entry name" value="2-Hacid_dh"/>
    <property type="match status" value="1"/>
</dbReference>
<sequence length="325" mass="34675">MTFKVVVGRRLSDAGMAVLEARRDLDMQVLHDPTEAEWHAALAEAEGCIAWTNRVDRAALAAAPRLRTVSRIGVGYDTVDITACSERGIAVMVANGSNDLSVAEHAMMLLLAVARRAVDIHNHVARVGGWWPPEGLRMVDLAGRKALVVGYGRIGTRVAQYLKAFKLDVAVLDPNFAPHRIAADGFRCARDLHAALAEADVVTLHCPLMPATHHLMDEAAFAAMKPGAILVNTARGPVVKQDALVEALRSGHLMGAGLDVLEVEPAIAGNPLLSLPNVVISPHSAASTKEGLDRMAAFAAQNMLDALDGKPDPAMMVNPWILQKG</sequence>
<organism evidence="7 8">
    <name type="scientific">Falsiroseomonas stagni DSM 19981</name>
    <dbReference type="NCBI Taxonomy" id="1123062"/>
    <lineage>
        <taxon>Bacteria</taxon>
        <taxon>Pseudomonadati</taxon>
        <taxon>Pseudomonadota</taxon>
        <taxon>Alphaproteobacteria</taxon>
        <taxon>Acetobacterales</taxon>
        <taxon>Roseomonadaceae</taxon>
        <taxon>Falsiroseomonas</taxon>
    </lineage>
</organism>
<evidence type="ECO:0000256" key="3">
    <source>
        <dbReference type="ARBA" id="ARBA00023027"/>
    </source>
</evidence>
<dbReference type="InterPro" id="IPR006140">
    <property type="entry name" value="D-isomer_DH_NAD-bd"/>
</dbReference>
<dbReference type="GO" id="GO:0030267">
    <property type="term" value="F:glyoxylate reductase (NADPH) activity"/>
    <property type="evidence" value="ECO:0007669"/>
    <property type="project" value="TreeGrafter"/>
</dbReference>
<dbReference type="STRING" id="1123062.SAMN02745775_102453"/>
<dbReference type="InterPro" id="IPR006139">
    <property type="entry name" value="D-isomer_2_OHA_DH_cat_dom"/>
</dbReference>
<dbReference type="OrthoDB" id="9793626at2"/>
<keyword evidence="8" id="KW-1185">Reference proteome</keyword>
<keyword evidence="2 4" id="KW-0560">Oxidoreductase</keyword>
<evidence type="ECO:0000256" key="4">
    <source>
        <dbReference type="RuleBase" id="RU003719"/>
    </source>
</evidence>
<evidence type="ECO:0000259" key="5">
    <source>
        <dbReference type="Pfam" id="PF00389"/>
    </source>
</evidence>
<dbReference type="InterPro" id="IPR029753">
    <property type="entry name" value="D-isomer_DH_CS"/>
</dbReference>
<dbReference type="PANTHER" id="PTHR10996">
    <property type="entry name" value="2-HYDROXYACID DEHYDROGENASE-RELATED"/>
    <property type="match status" value="1"/>
</dbReference>
<dbReference type="FunFam" id="3.40.50.720:FF:000203">
    <property type="entry name" value="D-3-phosphoglycerate dehydrogenase (SerA)"/>
    <property type="match status" value="1"/>
</dbReference>
<dbReference type="EMBL" id="FOSQ01000002">
    <property type="protein sequence ID" value="SFK42564.1"/>
    <property type="molecule type" value="Genomic_DNA"/>
</dbReference>
<feature type="domain" description="D-isomer specific 2-hydroxyacid dehydrogenase catalytic" evidence="5">
    <location>
        <begin position="7"/>
        <end position="313"/>
    </location>
</feature>
<dbReference type="Gene3D" id="3.40.50.720">
    <property type="entry name" value="NAD(P)-binding Rossmann-like Domain"/>
    <property type="match status" value="2"/>
</dbReference>